<proteinExistence type="predicted"/>
<organism evidence="1">
    <name type="scientific">marine metagenome</name>
    <dbReference type="NCBI Taxonomy" id="408172"/>
    <lineage>
        <taxon>unclassified sequences</taxon>
        <taxon>metagenomes</taxon>
        <taxon>ecological metagenomes</taxon>
    </lineage>
</organism>
<sequence>MKNRLKLLIVLLVPCVLQACTHVSKSPANRLAYLDEVNPFHPHQDFPKLVTPQWVGEKGVEAVV</sequence>
<protein>
    <submittedName>
        <fullName evidence="1">Uncharacterized protein</fullName>
    </submittedName>
</protein>
<accession>A0A382AT15</accession>
<name>A0A382AT15_9ZZZZ</name>
<dbReference type="PROSITE" id="PS51257">
    <property type="entry name" value="PROKAR_LIPOPROTEIN"/>
    <property type="match status" value="1"/>
</dbReference>
<dbReference type="EMBL" id="UINC01026727">
    <property type="protein sequence ID" value="SVB04695.1"/>
    <property type="molecule type" value="Genomic_DNA"/>
</dbReference>
<evidence type="ECO:0000313" key="1">
    <source>
        <dbReference type="EMBL" id="SVB04695.1"/>
    </source>
</evidence>
<dbReference type="AlphaFoldDB" id="A0A382AT15"/>
<reference evidence="1" key="1">
    <citation type="submission" date="2018-05" db="EMBL/GenBank/DDBJ databases">
        <authorList>
            <person name="Lanie J.A."/>
            <person name="Ng W.-L."/>
            <person name="Kazmierczak K.M."/>
            <person name="Andrzejewski T.M."/>
            <person name="Davidsen T.M."/>
            <person name="Wayne K.J."/>
            <person name="Tettelin H."/>
            <person name="Glass J.I."/>
            <person name="Rusch D."/>
            <person name="Podicherti R."/>
            <person name="Tsui H.-C.T."/>
            <person name="Winkler M.E."/>
        </authorList>
    </citation>
    <scope>NUCLEOTIDE SEQUENCE</scope>
</reference>
<feature type="non-terminal residue" evidence="1">
    <location>
        <position position="64"/>
    </location>
</feature>
<gene>
    <name evidence="1" type="ORF">METZ01_LOCUS157549</name>
</gene>